<dbReference type="Proteomes" id="UP001642464">
    <property type="component" value="Unassembled WGS sequence"/>
</dbReference>
<reference evidence="1 2" key="1">
    <citation type="submission" date="2024-02" db="EMBL/GenBank/DDBJ databases">
        <authorList>
            <person name="Chen Y."/>
            <person name="Shah S."/>
            <person name="Dougan E. K."/>
            <person name="Thang M."/>
            <person name="Chan C."/>
        </authorList>
    </citation>
    <scope>NUCLEOTIDE SEQUENCE [LARGE SCALE GENOMIC DNA]</scope>
</reference>
<sequence>MTPWMISPNSVVRSCWDSLACIFVIYECIMIPLAFFDFGESAFLDVVGWIVRIFWSVDFPLSCFTGYALPGEMVEMRPKKVFPHYAKTWMSLDVSMLCVDWAEVIIGGGGMGSLNAARMGKTVKSLRMIRMMRLWRLLNVNRLPESVKVLIHHYFQSEVSRIVLDICKILLFLVWINHVLACCWYGIADSMTLEDGSWLQKERFQDQEFAFLYMTCFHWSLTQFAGSTDVYPVSVYERTFAVCALVFCFIISASIVSSITTSMTRLSIARSKETTKLAALKEYLREHHISSRTALRVQRNAQYALEEQKRHTPEEDIELLAFLSEPLRVELRYEISMPALRRHGFFQTLDQENPAVARQMCYKALGSMMIHKAEILFVQGVEQVNQMYLFTDGKLSYFRDSSVGIHTKASSQRTNIVRKKDKITIGQW</sequence>
<dbReference type="EMBL" id="CAXAMM010007469">
    <property type="protein sequence ID" value="CAK9014327.1"/>
    <property type="molecule type" value="Genomic_DNA"/>
</dbReference>
<dbReference type="SUPFAM" id="SSF81324">
    <property type="entry name" value="Voltage-gated potassium channels"/>
    <property type="match status" value="1"/>
</dbReference>
<dbReference type="InterPro" id="IPR050818">
    <property type="entry name" value="KCNH_animal-type"/>
</dbReference>
<gene>
    <name evidence="1" type="ORF">SCF082_LOCUS12288</name>
</gene>
<dbReference type="SUPFAM" id="SSF51206">
    <property type="entry name" value="cAMP-binding domain-like"/>
    <property type="match status" value="1"/>
</dbReference>
<dbReference type="PANTHER" id="PTHR10217">
    <property type="entry name" value="VOLTAGE AND LIGAND GATED POTASSIUM CHANNEL"/>
    <property type="match status" value="1"/>
</dbReference>
<evidence type="ECO:0000313" key="1">
    <source>
        <dbReference type="EMBL" id="CAK9014327.1"/>
    </source>
</evidence>
<proteinExistence type="predicted"/>
<evidence type="ECO:0000313" key="2">
    <source>
        <dbReference type="Proteomes" id="UP001642464"/>
    </source>
</evidence>
<dbReference type="Pfam" id="PF00520">
    <property type="entry name" value="Ion_trans"/>
    <property type="match status" value="1"/>
</dbReference>
<dbReference type="InterPro" id="IPR005821">
    <property type="entry name" value="Ion_trans_dom"/>
</dbReference>
<keyword evidence="2" id="KW-1185">Reference proteome</keyword>
<dbReference type="InterPro" id="IPR018490">
    <property type="entry name" value="cNMP-bd_dom_sf"/>
</dbReference>
<comment type="caution">
    <text evidence="1">The sequence shown here is derived from an EMBL/GenBank/DDBJ whole genome shotgun (WGS) entry which is preliminary data.</text>
</comment>
<name>A0ABP0JIR8_9DINO</name>
<dbReference type="PANTHER" id="PTHR10217:SF435">
    <property type="entry name" value="POTASSIUM VOLTAGE-GATED CHANNEL PROTEIN EAG"/>
    <property type="match status" value="1"/>
</dbReference>
<protein>
    <submittedName>
        <fullName evidence="1">Potassium voltage-gated channel protein eag (Ether-a-go-go protein)</fullName>
    </submittedName>
</protein>
<dbReference type="Gene3D" id="1.10.287.70">
    <property type="match status" value="1"/>
</dbReference>
<accession>A0ABP0JIR8</accession>
<organism evidence="1 2">
    <name type="scientific">Durusdinium trenchii</name>
    <dbReference type="NCBI Taxonomy" id="1381693"/>
    <lineage>
        <taxon>Eukaryota</taxon>
        <taxon>Sar</taxon>
        <taxon>Alveolata</taxon>
        <taxon>Dinophyceae</taxon>
        <taxon>Suessiales</taxon>
        <taxon>Symbiodiniaceae</taxon>
        <taxon>Durusdinium</taxon>
    </lineage>
</organism>